<name>A0A420J4Q1_9PEZI</name>
<dbReference type="EMBL" id="MCBQ01003216">
    <property type="protein sequence ID" value="RKF81762.1"/>
    <property type="molecule type" value="Genomic_DNA"/>
</dbReference>
<sequence>MFQKYELSEIAVGNIDESKLGKTLIDLQNNSKKELSSKILTYLSLIQTRLCWMEKTPFRPGWNIK</sequence>
<dbReference type="AlphaFoldDB" id="A0A420J4Q1"/>
<evidence type="ECO:0000313" key="1">
    <source>
        <dbReference type="EMBL" id="RKF81762.1"/>
    </source>
</evidence>
<gene>
    <name evidence="1" type="ORF">GcM3_032021</name>
</gene>
<organism evidence="1 2">
    <name type="scientific">Golovinomyces cichoracearum</name>
    <dbReference type="NCBI Taxonomy" id="62708"/>
    <lineage>
        <taxon>Eukaryota</taxon>
        <taxon>Fungi</taxon>
        <taxon>Dikarya</taxon>
        <taxon>Ascomycota</taxon>
        <taxon>Pezizomycotina</taxon>
        <taxon>Leotiomycetes</taxon>
        <taxon>Erysiphales</taxon>
        <taxon>Erysiphaceae</taxon>
        <taxon>Golovinomyces</taxon>
    </lineage>
</organism>
<reference evidence="1 2" key="1">
    <citation type="journal article" date="2018" name="BMC Genomics">
        <title>Comparative genome analyses reveal sequence features reflecting distinct modes of host-adaptation between dicot and monocot powdery mildew.</title>
        <authorList>
            <person name="Wu Y."/>
            <person name="Ma X."/>
            <person name="Pan Z."/>
            <person name="Kale S.D."/>
            <person name="Song Y."/>
            <person name="King H."/>
            <person name="Zhang Q."/>
            <person name="Presley C."/>
            <person name="Deng X."/>
            <person name="Wei C.I."/>
            <person name="Xiao S."/>
        </authorList>
    </citation>
    <scope>NUCLEOTIDE SEQUENCE [LARGE SCALE GENOMIC DNA]</scope>
    <source>
        <strain evidence="1">UMSG3</strain>
    </source>
</reference>
<protein>
    <submittedName>
        <fullName evidence="1">Uncharacterized protein</fullName>
    </submittedName>
</protein>
<proteinExistence type="predicted"/>
<comment type="caution">
    <text evidence="1">The sequence shown here is derived from an EMBL/GenBank/DDBJ whole genome shotgun (WGS) entry which is preliminary data.</text>
</comment>
<keyword evidence="2" id="KW-1185">Reference proteome</keyword>
<evidence type="ECO:0000313" key="2">
    <source>
        <dbReference type="Proteomes" id="UP000283383"/>
    </source>
</evidence>
<accession>A0A420J4Q1</accession>
<dbReference type="Proteomes" id="UP000283383">
    <property type="component" value="Unassembled WGS sequence"/>
</dbReference>